<organism evidence="2 3">
    <name type="scientific">Marasmius crinis-equi</name>
    <dbReference type="NCBI Taxonomy" id="585013"/>
    <lineage>
        <taxon>Eukaryota</taxon>
        <taxon>Fungi</taxon>
        <taxon>Dikarya</taxon>
        <taxon>Basidiomycota</taxon>
        <taxon>Agaricomycotina</taxon>
        <taxon>Agaricomycetes</taxon>
        <taxon>Agaricomycetidae</taxon>
        <taxon>Agaricales</taxon>
        <taxon>Marasmiineae</taxon>
        <taxon>Marasmiaceae</taxon>
        <taxon>Marasmius</taxon>
    </lineage>
</organism>
<comment type="caution">
    <text evidence="2">The sequence shown here is derived from an EMBL/GenBank/DDBJ whole genome shotgun (WGS) entry which is preliminary data.</text>
</comment>
<feature type="region of interest" description="Disordered" evidence="1">
    <location>
        <begin position="1125"/>
        <end position="1146"/>
    </location>
</feature>
<evidence type="ECO:0000313" key="3">
    <source>
        <dbReference type="Proteomes" id="UP001465976"/>
    </source>
</evidence>
<dbReference type="EMBL" id="JBAHYK010000861">
    <property type="protein sequence ID" value="KAL0570869.1"/>
    <property type="molecule type" value="Genomic_DNA"/>
</dbReference>
<sequence length="1146" mass="131365">MPPKKDIPDCFEVSKDKKSVMWHLRAVERQKYEEGLREQVALEQRADESERCRRTQENQRLNHLHNVNIAQPRGTISSNPRPNGPQNVAFWTLSDQDFAIEEDPRATEQEQLRREVEGGMEGWNSDIFGDKPGAEAFLAEDDEAELELLAIIQAADVDEEEQILCQGLQTSPQDAQYYPYESKTINQMYLLDTIDNASRKRISSSVMQNFLWVLKESGVRDVPSLKRLRTCQEQLRKDTGIPSLPCKSFLGNIFHINDPRVIIMKDWTDPNVRPYIQIYPEIPEDGIIREIWHAEKWRKEMDLRTLSPMYDANGVHYYVFEVCQLHDGRFVVPIRWLLYQGRVHADAFEVVIDNEGKASILDNTTLLIQALDLKYNFLDLQDLTMVPIWDDDVVHKGYPSEMPNPDRVLAQGDPLYSSFIDYFGDDVSGNRSKSWNKHWNSYITHRNLPRKHLFQEYHVHFVSTSPNATISEQFHTFKKVVESTHSNPVQFRDPISNDSARFRLFVNSGPSDNPMQSEICSHMGQNANKPCRKCKVGGNRKDKTSDEGFHSFFSAGDLRSKEEIQSELREQLLLACRGVAKRVEERQTESGIKDPFTQHWVEDLLERFRLMHAHDRGREKKEITTELEGWVREHEDDIITGFLTLKGFDPTKDTPIEILHTFLLGIVKYVWFATHSSWSDDQKRLYSLRLQSTLRDGLSIPEIRSNYIMQFANSLIGRQLKTVVQCSIFHLHGLVSEDLLQVWKAVGELSALVWFPEIRDLTQYLSDIKIATANVLDAFAQVDPSKIPAKLKLHLLTHLVEDVRRFGPLVGLSTEVFESFNSVFRSCSILSNHLAPSRDIALQLADQEGLKWRTSGGWWFSAERQEWVQAGPGIQELVKSQPLLQRLLGLSNDIEPRPGSIKLSPISHDTGQPGRSRPTLGLASTKAVNALNKTSYDLDVQVLCCQHLVAQSGDLCKAGTWVVLASPLDQSPIIGRISSIVQHAQTPPQGIALNIAVVEIFSVSDHRHATLDLPVLYQPQSEEGYIVAPVENIKFNFNAQHDCRIAQCESTGHRPHRQERQDSQIMESFIEHKPLNRYLVNLHSFHNGHLIREVLPRELVRPYPFYGDRKEHHLKCAQELRKNQGKRAAELAVRKRAREEVEDDSD</sequence>
<dbReference type="PANTHER" id="PTHR31912">
    <property type="entry name" value="IP13529P"/>
    <property type="match status" value="1"/>
</dbReference>
<evidence type="ECO:0000313" key="2">
    <source>
        <dbReference type="EMBL" id="KAL0570869.1"/>
    </source>
</evidence>
<reference evidence="2 3" key="1">
    <citation type="submission" date="2024-02" db="EMBL/GenBank/DDBJ databases">
        <title>A draft genome for the cacao thread blight pathogen Marasmius crinis-equi.</title>
        <authorList>
            <person name="Cohen S.P."/>
            <person name="Baruah I.K."/>
            <person name="Amoako-Attah I."/>
            <person name="Bukari Y."/>
            <person name="Meinhardt L.W."/>
            <person name="Bailey B.A."/>
        </authorList>
    </citation>
    <scope>NUCLEOTIDE SEQUENCE [LARGE SCALE GENOMIC DNA]</scope>
    <source>
        <strain evidence="2 3">GH-76</strain>
    </source>
</reference>
<accession>A0ABR3F6L5</accession>
<proteinExistence type="predicted"/>
<keyword evidence="3" id="KW-1185">Reference proteome</keyword>
<gene>
    <name evidence="2" type="ORF">V5O48_011094</name>
</gene>
<dbReference type="Proteomes" id="UP001465976">
    <property type="component" value="Unassembled WGS sequence"/>
</dbReference>
<protein>
    <submittedName>
        <fullName evidence="2">Uncharacterized protein</fullName>
    </submittedName>
</protein>
<evidence type="ECO:0000256" key="1">
    <source>
        <dbReference type="SAM" id="MobiDB-lite"/>
    </source>
</evidence>
<dbReference type="PANTHER" id="PTHR31912:SF34">
    <property type="entry name" value="NOTOCHORD-RELATED PROTEIN"/>
    <property type="match status" value="1"/>
</dbReference>
<name>A0ABR3F6L5_9AGAR</name>
<feature type="compositionally biased region" description="Basic and acidic residues" evidence="1">
    <location>
        <begin position="1125"/>
        <end position="1139"/>
    </location>
</feature>